<evidence type="ECO:0000313" key="2">
    <source>
        <dbReference type="EMBL" id="KAF2011981.1"/>
    </source>
</evidence>
<dbReference type="Pfam" id="PF07969">
    <property type="entry name" value="Amidohydro_3"/>
    <property type="match status" value="1"/>
</dbReference>
<gene>
    <name evidence="2" type="ORF">BU24DRAFT_396669</name>
</gene>
<keyword evidence="2" id="KW-0378">Hydrolase</keyword>
<keyword evidence="3" id="KW-1185">Reference proteome</keyword>
<dbReference type="SUPFAM" id="SSF51338">
    <property type="entry name" value="Composite domain of metallo-dependent hydrolases"/>
    <property type="match status" value="1"/>
</dbReference>
<dbReference type="GO" id="GO:0016810">
    <property type="term" value="F:hydrolase activity, acting on carbon-nitrogen (but not peptide) bonds"/>
    <property type="evidence" value="ECO:0007669"/>
    <property type="project" value="InterPro"/>
</dbReference>
<dbReference type="Gene3D" id="2.30.40.10">
    <property type="entry name" value="Urease, subunit C, domain 1"/>
    <property type="match status" value="1"/>
</dbReference>
<protein>
    <submittedName>
        <fullName evidence="2">Amidohydrolase 3</fullName>
    </submittedName>
</protein>
<dbReference type="AlphaFoldDB" id="A0A6A5XGQ9"/>
<proteinExistence type="predicted"/>
<dbReference type="InterPro" id="IPR032466">
    <property type="entry name" value="Metal_Hydrolase"/>
</dbReference>
<dbReference type="OrthoDB" id="194468at2759"/>
<dbReference type="RefSeq" id="XP_033380320.1">
    <property type="nucleotide sequence ID" value="XM_033525313.1"/>
</dbReference>
<dbReference type="EMBL" id="ML978073">
    <property type="protein sequence ID" value="KAF2011981.1"/>
    <property type="molecule type" value="Genomic_DNA"/>
</dbReference>
<dbReference type="InterPro" id="IPR013108">
    <property type="entry name" value="Amidohydro_3"/>
</dbReference>
<dbReference type="GeneID" id="54282710"/>
<organism evidence="2 3">
    <name type="scientific">Aaosphaeria arxii CBS 175.79</name>
    <dbReference type="NCBI Taxonomy" id="1450172"/>
    <lineage>
        <taxon>Eukaryota</taxon>
        <taxon>Fungi</taxon>
        <taxon>Dikarya</taxon>
        <taxon>Ascomycota</taxon>
        <taxon>Pezizomycotina</taxon>
        <taxon>Dothideomycetes</taxon>
        <taxon>Pleosporomycetidae</taxon>
        <taxon>Pleosporales</taxon>
        <taxon>Pleosporales incertae sedis</taxon>
        <taxon>Aaosphaeria</taxon>
    </lineage>
</organism>
<dbReference type="Gene3D" id="3.20.20.140">
    <property type="entry name" value="Metal-dependent hydrolases"/>
    <property type="match status" value="1"/>
</dbReference>
<dbReference type="PANTHER" id="PTHR22642">
    <property type="entry name" value="IMIDAZOLONEPROPIONASE"/>
    <property type="match status" value="1"/>
</dbReference>
<evidence type="ECO:0000313" key="3">
    <source>
        <dbReference type="Proteomes" id="UP000799778"/>
    </source>
</evidence>
<dbReference type="SUPFAM" id="SSF51556">
    <property type="entry name" value="Metallo-dependent hydrolases"/>
    <property type="match status" value="1"/>
</dbReference>
<feature type="domain" description="Amidohydrolase 3" evidence="1">
    <location>
        <begin position="64"/>
        <end position="531"/>
    </location>
</feature>
<dbReference type="Gene3D" id="3.10.310.70">
    <property type="match status" value="1"/>
</dbReference>
<dbReference type="InterPro" id="IPR011059">
    <property type="entry name" value="Metal-dep_hydrolase_composite"/>
</dbReference>
<name>A0A6A5XGQ9_9PLEO</name>
<accession>A0A6A5XGQ9</accession>
<reference evidence="2" key="1">
    <citation type="journal article" date="2020" name="Stud. Mycol.">
        <title>101 Dothideomycetes genomes: a test case for predicting lifestyles and emergence of pathogens.</title>
        <authorList>
            <person name="Haridas S."/>
            <person name="Albert R."/>
            <person name="Binder M."/>
            <person name="Bloem J."/>
            <person name="Labutti K."/>
            <person name="Salamov A."/>
            <person name="Andreopoulos B."/>
            <person name="Baker S."/>
            <person name="Barry K."/>
            <person name="Bills G."/>
            <person name="Bluhm B."/>
            <person name="Cannon C."/>
            <person name="Castanera R."/>
            <person name="Culley D."/>
            <person name="Daum C."/>
            <person name="Ezra D."/>
            <person name="Gonzalez J."/>
            <person name="Henrissat B."/>
            <person name="Kuo A."/>
            <person name="Liang C."/>
            <person name="Lipzen A."/>
            <person name="Lutzoni F."/>
            <person name="Magnuson J."/>
            <person name="Mondo S."/>
            <person name="Nolan M."/>
            <person name="Ohm R."/>
            <person name="Pangilinan J."/>
            <person name="Park H.-J."/>
            <person name="Ramirez L."/>
            <person name="Alfaro M."/>
            <person name="Sun H."/>
            <person name="Tritt A."/>
            <person name="Yoshinaga Y."/>
            <person name="Zwiers L.-H."/>
            <person name="Turgeon B."/>
            <person name="Goodwin S."/>
            <person name="Spatafora J."/>
            <person name="Crous P."/>
            <person name="Grigoriev I."/>
        </authorList>
    </citation>
    <scope>NUCLEOTIDE SEQUENCE</scope>
    <source>
        <strain evidence="2">CBS 175.79</strain>
    </source>
</reference>
<evidence type="ECO:0000259" key="1">
    <source>
        <dbReference type="Pfam" id="PF07969"/>
    </source>
</evidence>
<sequence length="539" mass="58023">MSLNISSWALAPANSVAFINGSIYTVDTTNPWASGFVVSPEGIFTHVGSTEEVASLANRSQLIVVDLKGNFTMPGIHDAHAHLMLSGLALISDANIGTNVTSFNIAERVQEGECACEYINAYQNWILAGQYTSEGFPNNTVDRQYLDTAFPDRPVAVGGGAGHGALLNTAALELAGYDVDNEPDTQGSIFLRRPDGSLTGELGETAMNKFGVSLPRPGTPHIKRALKRAMETAHRSGITSAQEASGNTMLLRALSEMEREGTVKLDVFTHIVYGPEWVSRESKDDSVRLLAEAEEFRSTHVHPNFVKIVLDGVPLPPFLSHAPLDADGKVNSTHIQVLDVAEAVNQYDRLGMTVKIHCTGEGATRMALDAIEAARKNNPGGPRHEIAHNSGVNEGDYERYAGLNVTAEMSPAAFFGSELEQGSELMDWNFAKMRSAGAHITVGSDWGAAPDPTILSFMANKLEQIGDGSIEKGAELALQMLTLNGAQAVGREREVGSIQVGKKANFIVVDRDLSRGEFAEASVLRTYFEGEKVWDAARP</sequence>
<dbReference type="PANTHER" id="PTHR22642:SF2">
    <property type="entry name" value="PROTEIN LONG AFTER FAR-RED 3"/>
    <property type="match status" value="1"/>
</dbReference>
<dbReference type="Proteomes" id="UP000799778">
    <property type="component" value="Unassembled WGS sequence"/>
</dbReference>